<evidence type="ECO:0000256" key="10">
    <source>
        <dbReference type="HAMAP-Rule" id="MF_01043"/>
    </source>
</evidence>
<dbReference type="HAMAP" id="MF_01043">
    <property type="entry name" value="PlsY"/>
    <property type="match status" value="1"/>
</dbReference>
<evidence type="ECO:0000256" key="5">
    <source>
        <dbReference type="ARBA" id="ARBA00022989"/>
    </source>
</evidence>
<evidence type="ECO:0000256" key="6">
    <source>
        <dbReference type="ARBA" id="ARBA00023098"/>
    </source>
</evidence>
<evidence type="ECO:0000256" key="1">
    <source>
        <dbReference type="ARBA" id="ARBA00022475"/>
    </source>
</evidence>
<evidence type="ECO:0000256" key="4">
    <source>
        <dbReference type="ARBA" id="ARBA00022692"/>
    </source>
</evidence>
<dbReference type="OrthoDB" id="9777124at2"/>
<dbReference type="RefSeq" id="WP_089060680.1">
    <property type="nucleotide sequence ID" value="NZ_CP022315.1"/>
</dbReference>
<name>A0A220U0F0_9BACI</name>
<keyword evidence="5 10" id="KW-1133">Transmembrane helix</keyword>
<dbReference type="PANTHER" id="PTHR30309">
    <property type="entry name" value="INNER MEMBRANE PROTEIN YGIH"/>
    <property type="match status" value="1"/>
</dbReference>
<keyword evidence="1 10" id="KW-1003">Cell membrane</keyword>
<feature type="transmembrane region" description="Helical" evidence="10">
    <location>
        <begin position="51"/>
        <end position="74"/>
    </location>
</feature>
<keyword evidence="4 10" id="KW-0812">Transmembrane</keyword>
<comment type="similarity">
    <text evidence="10">Belongs to the PlsY family.</text>
</comment>
<comment type="subcellular location">
    <subcellularLocation>
        <location evidence="10">Cell membrane</location>
        <topology evidence="10">Multi-pass membrane protein</topology>
    </subcellularLocation>
</comment>
<dbReference type="GO" id="GO:0005886">
    <property type="term" value="C:plasma membrane"/>
    <property type="evidence" value="ECO:0007669"/>
    <property type="project" value="UniProtKB-SubCell"/>
</dbReference>
<evidence type="ECO:0000313" key="12">
    <source>
        <dbReference type="Proteomes" id="UP000198312"/>
    </source>
</evidence>
<keyword evidence="3 10" id="KW-0808">Transferase</keyword>
<dbReference type="KEGG" id="vil:CFK37_04045"/>
<feature type="transmembrane region" description="Helical" evidence="10">
    <location>
        <begin position="170"/>
        <end position="187"/>
    </location>
</feature>
<evidence type="ECO:0000313" key="11">
    <source>
        <dbReference type="EMBL" id="ASK61403.1"/>
    </source>
</evidence>
<dbReference type="InterPro" id="IPR003811">
    <property type="entry name" value="G3P_acylTferase_PlsY"/>
</dbReference>
<reference evidence="11 12" key="1">
    <citation type="submission" date="2017-07" db="EMBL/GenBank/DDBJ databases">
        <title>Virgibacillus sp. LM2416.</title>
        <authorList>
            <person name="Tak E.J."/>
            <person name="Bae J.-W."/>
        </authorList>
    </citation>
    <scope>NUCLEOTIDE SEQUENCE [LARGE SCALE GENOMIC DNA]</scope>
    <source>
        <strain evidence="11 12">LM2416</strain>
    </source>
</reference>
<sequence>MVYILSVVIGYLFGCVHGSQIVGKYKKVDIKKTGVKNSGASNTTILLGFKYGIIVAFIDIFKATLSILFLLYIIQGHGLAKEETVILVYLTTLFVVIGHNYPVTMNFRGGKGTASLVGAFLAIDWKVAVICIGTLLVLSLVTDYLVVGVFLMYIAFIVTSLYFFGAVTGGIAFLLFLISLIMHWENYRRIFAKDETRISSVFRKKTA</sequence>
<evidence type="ECO:0000256" key="8">
    <source>
        <dbReference type="ARBA" id="ARBA00023209"/>
    </source>
</evidence>
<dbReference type="EMBL" id="CP022315">
    <property type="protein sequence ID" value="ASK61403.1"/>
    <property type="molecule type" value="Genomic_DNA"/>
</dbReference>
<comment type="function">
    <text evidence="10">Catalyzes the transfer of an acyl group from acyl-phosphate (acyl-PO(4)) to glycerol-3-phosphate (G3P) to form lysophosphatidic acid (LPA). This enzyme utilizes acyl-phosphate as fatty acyl donor, but not acyl-CoA or acyl-ACP.</text>
</comment>
<keyword evidence="8 10" id="KW-0594">Phospholipid biosynthesis</keyword>
<feature type="transmembrane region" description="Helical" evidence="10">
    <location>
        <begin position="116"/>
        <end position="138"/>
    </location>
</feature>
<dbReference type="UniPathway" id="UPA00085"/>
<comment type="subunit">
    <text evidence="10">Probably interacts with PlsX.</text>
</comment>
<dbReference type="GO" id="GO:0008654">
    <property type="term" value="P:phospholipid biosynthetic process"/>
    <property type="evidence" value="ECO:0007669"/>
    <property type="project" value="UniProtKB-UniRule"/>
</dbReference>
<keyword evidence="2 10" id="KW-0444">Lipid biosynthesis</keyword>
<dbReference type="EC" id="2.3.1.275" evidence="10"/>
<evidence type="ECO:0000256" key="3">
    <source>
        <dbReference type="ARBA" id="ARBA00022679"/>
    </source>
</evidence>
<keyword evidence="6 10" id="KW-0443">Lipid metabolism</keyword>
<dbReference type="AlphaFoldDB" id="A0A220U0F0"/>
<feature type="transmembrane region" description="Helical" evidence="10">
    <location>
        <begin position="86"/>
        <end position="104"/>
    </location>
</feature>
<proteinExistence type="inferred from homology"/>
<dbReference type="Proteomes" id="UP000198312">
    <property type="component" value="Chromosome"/>
</dbReference>
<accession>A0A220U0F0</accession>
<comment type="pathway">
    <text evidence="10">Lipid metabolism; phospholipid metabolism.</text>
</comment>
<keyword evidence="12" id="KW-1185">Reference proteome</keyword>
<keyword evidence="11" id="KW-0012">Acyltransferase</keyword>
<dbReference type="Pfam" id="PF02660">
    <property type="entry name" value="G3P_acyltransf"/>
    <property type="match status" value="1"/>
</dbReference>
<protein>
    <recommendedName>
        <fullName evidence="10">Glycerol-3-phosphate acyltransferase</fullName>
    </recommendedName>
    <alternativeName>
        <fullName evidence="10">Acyl-PO4 G3P acyltransferase</fullName>
    </alternativeName>
    <alternativeName>
        <fullName evidence="10">Acyl-phosphate--glycerol-3-phosphate acyltransferase</fullName>
    </alternativeName>
    <alternativeName>
        <fullName evidence="10">G3P acyltransferase</fullName>
        <shortName evidence="10">GPAT</shortName>
        <ecNumber evidence="10">2.3.1.275</ecNumber>
    </alternativeName>
    <alternativeName>
        <fullName evidence="10">Lysophosphatidic acid synthase</fullName>
        <shortName evidence="10">LPA synthase</shortName>
    </alternativeName>
</protein>
<keyword evidence="7 10" id="KW-0472">Membrane</keyword>
<dbReference type="GO" id="GO:0043772">
    <property type="term" value="F:acyl-phosphate glycerol-3-phosphate acyltransferase activity"/>
    <property type="evidence" value="ECO:0007669"/>
    <property type="project" value="UniProtKB-UniRule"/>
</dbReference>
<evidence type="ECO:0000256" key="9">
    <source>
        <dbReference type="ARBA" id="ARBA00023264"/>
    </source>
</evidence>
<comment type="catalytic activity">
    <reaction evidence="10">
        <text>an acyl phosphate + sn-glycerol 3-phosphate = a 1-acyl-sn-glycero-3-phosphate + phosphate</text>
        <dbReference type="Rhea" id="RHEA:34075"/>
        <dbReference type="ChEBI" id="CHEBI:43474"/>
        <dbReference type="ChEBI" id="CHEBI:57597"/>
        <dbReference type="ChEBI" id="CHEBI:57970"/>
        <dbReference type="ChEBI" id="CHEBI:59918"/>
        <dbReference type="EC" id="2.3.1.275"/>
    </reaction>
</comment>
<organism evidence="11 12">
    <name type="scientific">Virgibacillus phasianinus</name>
    <dbReference type="NCBI Taxonomy" id="2017483"/>
    <lineage>
        <taxon>Bacteria</taxon>
        <taxon>Bacillati</taxon>
        <taxon>Bacillota</taxon>
        <taxon>Bacilli</taxon>
        <taxon>Bacillales</taxon>
        <taxon>Bacillaceae</taxon>
        <taxon>Virgibacillus</taxon>
    </lineage>
</organism>
<evidence type="ECO:0000256" key="2">
    <source>
        <dbReference type="ARBA" id="ARBA00022516"/>
    </source>
</evidence>
<dbReference type="SMART" id="SM01207">
    <property type="entry name" value="G3P_acyltransf"/>
    <property type="match status" value="1"/>
</dbReference>
<dbReference type="PANTHER" id="PTHR30309:SF0">
    <property type="entry name" value="GLYCEROL-3-PHOSPHATE ACYLTRANSFERASE-RELATED"/>
    <property type="match status" value="1"/>
</dbReference>
<gene>
    <name evidence="10" type="primary">plsY</name>
    <name evidence="11" type="ORF">CFK37_04045</name>
</gene>
<keyword evidence="9 10" id="KW-1208">Phospholipid metabolism</keyword>
<evidence type="ECO:0000256" key="7">
    <source>
        <dbReference type="ARBA" id="ARBA00023136"/>
    </source>
</evidence>